<dbReference type="InterPro" id="IPR002656">
    <property type="entry name" value="Acyl_transf_3_dom"/>
</dbReference>
<feature type="transmembrane region" description="Helical" evidence="2">
    <location>
        <begin position="117"/>
        <end position="137"/>
    </location>
</feature>
<dbReference type="GO" id="GO:0016020">
    <property type="term" value="C:membrane"/>
    <property type="evidence" value="ECO:0007669"/>
    <property type="project" value="TreeGrafter"/>
</dbReference>
<dbReference type="GO" id="GO:0000271">
    <property type="term" value="P:polysaccharide biosynthetic process"/>
    <property type="evidence" value="ECO:0007669"/>
    <property type="project" value="TreeGrafter"/>
</dbReference>
<evidence type="ECO:0000313" key="4">
    <source>
        <dbReference type="EMBL" id="GLC26663.1"/>
    </source>
</evidence>
<keyword evidence="2" id="KW-0472">Membrane</keyword>
<dbReference type="InterPro" id="IPR050879">
    <property type="entry name" value="Acyltransferase_3"/>
</dbReference>
<evidence type="ECO:0000256" key="2">
    <source>
        <dbReference type="SAM" id="Phobius"/>
    </source>
</evidence>
<evidence type="ECO:0000259" key="3">
    <source>
        <dbReference type="Pfam" id="PF01757"/>
    </source>
</evidence>
<feature type="transmembrane region" description="Helical" evidence="2">
    <location>
        <begin position="366"/>
        <end position="388"/>
    </location>
</feature>
<dbReference type="RefSeq" id="WP_284351120.1">
    <property type="nucleotide sequence ID" value="NZ_BRXS01000005.1"/>
</dbReference>
<keyword evidence="2" id="KW-1133">Transmembrane helix</keyword>
<keyword evidence="4" id="KW-0808">Transferase</keyword>
<protein>
    <submittedName>
        <fullName evidence="4">Acyltransferase</fullName>
    </submittedName>
</protein>
<evidence type="ECO:0000313" key="5">
    <source>
        <dbReference type="Proteomes" id="UP001161325"/>
    </source>
</evidence>
<dbReference type="Pfam" id="PF01757">
    <property type="entry name" value="Acyl_transf_3"/>
    <property type="match status" value="1"/>
</dbReference>
<dbReference type="GO" id="GO:0016747">
    <property type="term" value="F:acyltransferase activity, transferring groups other than amino-acyl groups"/>
    <property type="evidence" value="ECO:0007669"/>
    <property type="project" value="InterPro"/>
</dbReference>
<dbReference type="EMBL" id="BRXS01000005">
    <property type="protein sequence ID" value="GLC26663.1"/>
    <property type="molecule type" value="Genomic_DNA"/>
</dbReference>
<comment type="caution">
    <text evidence="4">The sequence shown here is derived from an EMBL/GenBank/DDBJ whole genome shotgun (WGS) entry which is preliminary data.</text>
</comment>
<feature type="transmembrane region" description="Helical" evidence="2">
    <location>
        <begin position="338"/>
        <end position="360"/>
    </location>
</feature>
<organism evidence="4 5">
    <name type="scientific">Roseisolibacter agri</name>
    <dbReference type="NCBI Taxonomy" id="2014610"/>
    <lineage>
        <taxon>Bacteria</taxon>
        <taxon>Pseudomonadati</taxon>
        <taxon>Gemmatimonadota</taxon>
        <taxon>Gemmatimonadia</taxon>
        <taxon>Gemmatimonadales</taxon>
        <taxon>Gemmatimonadaceae</taxon>
        <taxon>Roseisolibacter</taxon>
    </lineage>
</organism>
<accession>A0AA37QIY0</accession>
<feature type="transmembrane region" description="Helical" evidence="2">
    <location>
        <begin position="75"/>
        <end position="96"/>
    </location>
</feature>
<dbReference type="AlphaFoldDB" id="A0AA37QIY0"/>
<reference evidence="4" key="1">
    <citation type="submission" date="2022-08" db="EMBL/GenBank/DDBJ databases">
        <title>Draft genome sequencing of Roseisolibacter agri AW1220.</title>
        <authorList>
            <person name="Tobiishi Y."/>
            <person name="Tonouchi A."/>
        </authorList>
    </citation>
    <scope>NUCLEOTIDE SEQUENCE</scope>
    <source>
        <strain evidence="4">AW1220</strain>
    </source>
</reference>
<name>A0AA37QIY0_9BACT</name>
<feature type="transmembrane region" description="Helical" evidence="2">
    <location>
        <begin position="294"/>
        <end position="317"/>
    </location>
</feature>
<keyword evidence="2" id="KW-0812">Transmembrane</keyword>
<proteinExistence type="predicted"/>
<feature type="compositionally biased region" description="Low complexity" evidence="1">
    <location>
        <begin position="1"/>
        <end position="10"/>
    </location>
</feature>
<dbReference type="Proteomes" id="UP001161325">
    <property type="component" value="Unassembled WGS sequence"/>
</dbReference>
<evidence type="ECO:0000256" key="1">
    <source>
        <dbReference type="SAM" id="MobiDB-lite"/>
    </source>
</evidence>
<feature type="region of interest" description="Disordered" evidence="1">
    <location>
        <begin position="1"/>
        <end position="34"/>
    </location>
</feature>
<dbReference type="PANTHER" id="PTHR23028:SF53">
    <property type="entry name" value="ACYL_TRANSF_3 DOMAIN-CONTAINING PROTEIN"/>
    <property type="match status" value="1"/>
</dbReference>
<keyword evidence="5" id="KW-1185">Reference proteome</keyword>
<feature type="transmembrane region" description="Helical" evidence="2">
    <location>
        <begin position="201"/>
        <end position="220"/>
    </location>
</feature>
<gene>
    <name evidence="4" type="ORF">rosag_31760</name>
</gene>
<keyword evidence="4" id="KW-0012">Acyltransferase</keyword>
<dbReference type="PANTHER" id="PTHR23028">
    <property type="entry name" value="ACETYLTRANSFERASE"/>
    <property type="match status" value="1"/>
</dbReference>
<feature type="domain" description="Acyltransferase 3" evidence="3">
    <location>
        <begin position="38"/>
        <end position="383"/>
    </location>
</feature>
<sequence length="405" mass="44175">MTSATPSTTRRVPRAPVPAPPRSVDAPPTGAGSQGHVDALDGVRGIAILLVMLVHGVANLEASGWARLPVAMARFGWSGVDLFFVLSGWLITRILLEDRGRAGALPAFFARRALRIWPLYFLVLAGLSVLAYGWPAFQPGDAAEFRRAMPWYWTHTFNWYLIVHPSGDTGAYGTGTFWSLALEEQFYLVWPFVVQRLHGRALARTCGALAVGSALLRILLTVVGVSFPLAVLPFTRLEGLAVGAGLAALRDVPEAWARLRRWTAPLADSPVRLVIAALACHALLTWVTQLDPELLQVVGVPTVVCVWGALVLAVVAHGPETPLARILTVRPLRAVGRISYGLYVFHLPAIFLVSCAAVAWRPGTSLAAIFWTGYAVTFVAALLSWRLWERPWLALKRWVPRPARA</sequence>